<dbReference type="EC" id="5.5.1.2" evidence="3"/>
<dbReference type="PROSITE" id="PS00163">
    <property type="entry name" value="FUMARATE_LYASES"/>
    <property type="match status" value="1"/>
</dbReference>
<dbReference type="PANTHER" id="PTHR43172:SF2">
    <property type="entry name" value="ADENYLOSUCCINATE LYASE C-TERMINAL DOMAIN-CONTAINING PROTEIN"/>
    <property type="match status" value="1"/>
</dbReference>
<evidence type="ECO:0000313" key="3">
    <source>
        <dbReference type="EMBL" id="MBB5220315.1"/>
    </source>
</evidence>
<dbReference type="PANTHER" id="PTHR43172">
    <property type="entry name" value="ADENYLOSUCCINATE LYASE"/>
    <property type="match status" value="1"/>
</dbReference>
<dbReference type="PRINTS" id="PR00149">
    <property type="entry name" value="FUMRATELYASE"/>
</dbReference>
<comment type="similarity">
    <text evidence="1">Belongs to the class-II fumarase/aspartase family.</text>
</comment>
<dbReference type="SUPFAM" id="SSF48557">
    <property type="entry name" value="L-aspartase-like"/>
    <property type="match status" value="1"/>
</dbReference>
<reference evidence="3 4" key="1">
    <citation type="submission" date="2020-08" db="EMBL/GenBank/DDBJ databases">
        <title>Genomic Encyclopedia of Type Strains, Phase IV (KMG-IV): sequencing the most valuable type-strain genomes for metagenomic binning, comparative biology and taxonomic classification.</title>
        <authorList>
            <person name="Goeker M."/>
        </authorList>
    </citation>
    <scope>NUCLEOTIDE SEQUENCE [LARGE SCALE GENOMIC DNA]</scope>
    <source>
        <strain evidence="3 4">DSM 101730</strain>
    </source>
</reference>
<proteinExistence type="inferred from homology"/>
<dbReference type="AlphaFoldDB" id="A0A840SI10"/>
<dbReference type="InterPro" id="IPR020557">
    <property type="entry name" value="Fumarate_lyase_CS"/>
</dbReference>
<dbReference type="Gene3D" id="1.10.40.30">
    <property type="entry name" value="Fumarase/aspartase (C-terminal domain)"/>
    <property type="match status" value="1"/>
</dbReference>
<dbReference type="InterPro" id="IPR008948">
    <property type="entry name" value="L-Aspartase-like"/>
</dbReference>
<dbReference type="InterPro" id="IPR019468">
    <property type="entry name" value="AdenyloSucc_lyase_C"/>
</dbReference>
<dbReference type="SMART" id="SM00998">
    <property type="entry name" value="ADSL_C"/>
    <property type="match status" value="1"/>
</dbReference>
<keyword evidence="3" id="KW-0413">Isomerase</keyword>
<dbReference type="EMBL" id="JACHFM010000001">
    <property type="protein sequence ID" value="MBB5220315.1"/>
    <property type="molecule type" value="Genomic_DNA"/>
</dbReference>
<dbReference type="InterPro" id="IPR022761">
    <property type="entry name" value="Fumarate_lyase_N"/>
</dbReference>
<evidence type="ECO:0000259" key="2">
    <source>
        <dbReference type="SMART" id="SM00998"/>
    </source>
</evidence>
<evidence type="ECO:0000256" key="1">
    <source>
        <dbReference type="ARBA" id="ARBA00034772"/>
    </source>
</evidence>
<evidence type="ECO:0000313" key="4">
    <source>
        <dbReference type="Proteomes" id="UP000549457"/>
    </source>
</evidence>
<dbReference type="Proteomes" id="UP000549457">
    <property type="component" value="Unassembled WGS sequence"/>
</dbReference>
<dbReference type="RefSeq" id="WP_184146301.1">
    <property type="nucleotide sequence ID" value="NZ_JACHFM010000001.1"/>
</dbReference>
<dbReference type="PRINTS" id="PR00145">
    <property type="entry name" value="ARGSUCLYASE"/>
</dbReference>
<dbReference type="GO" id="GO:0016829">
    <property type="term" value="F:lyase activity"/>
    <property type="evidence" value="ECO:0007669"/>
    <property type="project" value="UniProtKB-ARBA"/>
</dbReference>
<feature type="domain" description="Adenylosuccinate lyase C-terminal" evidence="2">
    <location>
        <begin position="361"/>
        <end position="433"/>
    </location>
</feature>
<organism evidence="3 4">
    <name type="scientific">Amaricoccus macauensis</name>
    <dbReference type="NCBI Taxonomy" id="57001"/>
    <lineage>
        <taxon>Bacteria</taxon>
        <taxon>Pseudomonadati</taxon>
        <taxon>Pseudomonadota</taxon>
        <taxon>Alphaproteobacteria</taxon>
        <taxon>Rhodobacterales</taxon>
        <taxon>Paracoccaceae</taxon>
        <taxon>Amaricoccus</taxon>
    </lineage>
</organism>
<dbReference type="InterPro" id="IPR000362">
    <property type="entry name" value="Fumarate_lyase_fam"/>
</dbReference>
<protein>
    <submittedName>
        <fullName evidence="3">3-carboxy-cis,cis-muconate cycloisomerase</fullName>
        <ecNumber evidence="3">5.5.1.2</ecNumber>
    </submittedName>
</protein>
<dbReference type="Pfam" id="PF00206">
    <property type="entry name" value="Lyase_1"/>
    <property type="match status" value="1"/>
</dbReference>
<keyword evidence="4" id="KW-1185">Reference proteome</keyword>
<gene>
    <name evidence="3" type="ORF">HNP73_000236</name>
</gene>
<dbReference type="Gene3D" id="1.20.200.10">
    <property type="entry name" value="Fumarase/aspartase (Central domain)"/>
    <property type="match status" value="1"/>
</dbReference>
<accession>A0A840SI10</accession>
<sequence>MISPFDGEITAGLYGDAEVAAFFSGEAEVRAMLHVEGAIAAVEADLGIIPETAGRAIKAAAGSVTIPAASLAAGFASAGVPVSALVKEFRSQLAPDVGQWLHWGATSQDVVDTGLVLRLGGVLDLLDARLAELIAALGLAAATHRDTVIAARTRFQMATPTTLGAKIAVWTAPLVRHRARLAELRRRLMQVSFAGASGTNAALQGRGGEVVEGLAAALGLGATPVPWHAARDTMLELGSWFALVTGSLGKIGADLILLGQSEIGEVTAGTGGGSSTMPHKANPVVPEALVALSRVTAGNLGTLAQAMIHAEERDGTALGVEWFTLPSMAVAAGSALRHGIALAGTLKAHPDRIARTFAGDRGMMMAEAAVFALAEEMPRPEAQALVTAAVKAAGREGTLAEALAAAAPGRDWPRLLDPARGVGDAPQIADAAGR</sequence>
<comment type="caution">
    <text evidence="3">The sequence shown here is derived from an EMBL/GenBank/DDBJ whole genome shotgun (WGS) entry which is preliminary data.</text>
</comment>
<name>A0A840SI10_9RHOB</name>
<dbReference type="GO" id="GO:0047472">
    <property type="term" value="F:3-carboxy-cis,cis-muconate cycloisomerase activity"/>
    <property type="evidence" value="ECO:0007669"/>
    <property type="project" value="UniProtKB-EC"/>
</dbReference>